<dbReference type="AlphaFoldDB" id="A0A9Q1G4B0"/>
<gene>
    <name evidence="2" type="ORF">SKAU_G00055460</name>
</gene>
<dbReference type="PANTHER" id="PTHR23253:SF78">
    <property type="entry name" value="EUKARYOTIC TRANSLATION INITIATION FACTOR 4G1, ISOFORM B-RELATED"/>
    <property type="match status" value="1"/>
</dbReference>
<proteinExistence type="predicted"/>
<evidence type="ECO:0000313" key="3">
    <source>
        <dbReference type="Proteomes" id="UP001152622"/>
    </source>
</evidence>
<comment type="caution">
    <text evidence="2">The sequence shown here is derived from an EMBL/GenBank/DDBJ whole genome shotgun (WGS) entry which is preliminary data.</text>
</comment>
<dbReference type="OrthoDB" id="10071175at2759"/>
<dbReference type="Proteomes" id="UP001152622">
    <property type="component" value="Chromosome 2"/>
</dbReference>
<dbReference type="SMART" id="SM00543">
    <property type="entry name" value="MIF4G"/>
    <property type="match status" value="1"/>
</dbReference>
<protein>
    <recommendedName>
        <fullName evidence="1">MIF4G domain-containing protein</fullName>
    </recommendedName>
</protein>
<dbReference type="InterPro" id="IPR016024">
    <property type="entry name" value="ARM-type_fold"/>
</dbReference>
<dbReference type="PANTHER" id="PTHR23253">
    <property type="entry name" value="EUKARYOTIC TRANSLATION INITIATION FACTOR 4 GAMMA"/>
    <property type="match status" value="1"/>
</dbReference>
<dbReference type="EMBL" id="JAINUF010000002">
    <property type="protein sequence ID" value="KAJ8374966.1"/>
    <property type="molecule type" value="Genomic_DNA"/>
</dbReference>
<accession>A0A9Q1G4B0</accession>
<sequence>MLKVTVIHSCISKLLDNKSEDALECLRCLLATVGQKLDSDKNNWFCRRGEEGPKTIRQVRRQAEMERQWERSLVQEFHSKTDNWRHRGKDLRVHEEPHPAWRRSCLLTEERPNSEKVWKPEVKRLTEGGRDRREEGPEAARTQELYKSMRSVLDKLAPEIFRHLMEEVNEFPINTEERLRGIAALIFEKAISEEGFAATCAKMCHCLREMEGGQHQRSMGNMRFIGELFKLRMVKETVMHNCINKLLISQSDVALESLCCLLSIIRNILDCDEQHLMGGYVHQMEEILNNRKVSSQVSFLLQDIVDLRKNYWFPIKAAQGYRLICQLSTEAKMENMQERIEEQQQHVPHSDCNRPGGQHLALWQTIQLQDEGQNTAISPANNDLEPCYSIFMQSCTEQIDTLDSNIQISVPRQEGTWRGHRMEQELGYLSSSTLNLLPALLLSSPFTCSLNMLFDSQQDQLDPGQCRGVHTVQPGSLGRSSDYSKLEVLGPETRALLTLPALPAPANEYFVQS</sequence>
<feature type="domain" description="MIF4G" evidence="1">
    <location>
        <begin position="146"/>
        <end position="311"/>
    </location>
</feature>
<reference evidence="2" key="1">
    <citation type="journal article" date="2023" name="Science">
        <title>Genome structures resolve the early diversification of teleost fishes.</title>
        <authorList>
            <person name="Parey E."/>
            <person name="Louis A."/>
            <person name="Montfort J."/>
            <person name="Bouchez O."/>
            <person name="Roques C."/>
            <person name="Iampietro C."/>
            <person name="Lluch J."/>
            <person name="Castinel A."/>
            <person name="Donnadieu C."/>
            <person name="Desvignes T."/>
            <person name="Floi Bucao C."/>
            <person name="Jouanno E."/>
            <person name="Wen M."/>
            <person name="Mejri S."/>
            <person name="Dirks R."/>
            <person name="Jansen H."/>
            <person name="Henkel C."/>
            <person name="Chen W.J."/>
            <person name="Zahm M."/>
            <person name="Cabau C."/>
            <person name="Klopp C."/>
            <person name="Thompson A.W."/>
            <person name="Robinson-Rechavi M."/>
            <person name="Braasch I."/>
            <person name="Lecointre G."/>
            <person name="Bobe J."/>
            <person name="Postlethwait J.H."/>
            <person name="Berthelot C."/>
            <person name="Roest Crollius H."/>
            <person name="Guiguen Y."/>
        </authorList>
    </citation>
    <scope>NUCLEOTIDE SEQUENCE</scope>
    <source>
        <strain evidence="2">WJC10195</strain>
    </source>
</reference>
<name>A0A9Q1G4B0_SYNKA</name>
<evidence type="ECO:0000313" key="2">
    <source>
        <dbReference type="EMBL" id="KAJ8374966.1"/>
    </source>
</evidence>
<dbReference type="GO" id="GO:0016281">
    <property type="term" value="C:eukaryotic translation initiation factor 4F complex"/>
    <property type="evidence" value="ECO:0007669"/>
    <property type="project" value="TreeGrafter"/>
</dbReference>
<dbReference type="Gene3D" id="1.25.40.180">
    <property type="match status" value="3"/>
</dbReference>
<dbReference type="InterPro" id="IPR003890">
    <property type="entry name" value="MIF4G-like_typ-3"/>
</dbReference>
<dbReference type="Pfam" id="PF02854">
    <property type="entry name" value="MIF4G"/>
    <property type="match status" value="1"/>
</dbReference>
<organism evidence="2 3">
    <name type="scientific">Synaphobranchus kaupii</name>
    <name type="common">Kaup's arrowtooth eel</name>
    <dbReference type="NCBI Taxonomy" id="118154"/>
    <lineage>
        <taxon>Eukaryota</taxon>
        <taxon>Metazoa</taxon>
        <taxon>Chordata</taxon>
        <taxon>Craniata</taxon>
        <taxon>Vertebrata</taxon>
        <taxon>Euteleostomi</taxon>
        <taxon>Actinopterygii</taxon>
        <taxon>Neopterygii</taxon>
        <taxon>Teleostei</taxon>
        <taxon>Anguilliformes</taxon>
        <taxon>Synaphobranchidae</taxon>
        <taxon>Synaphobranchus</taxon>
    </lineage>
</organism>
<keyword evidence="3" id="KW-1185">Reference proteome</keyword>
<evidence type="ECO:0000259" key="1">
    <source>
        <dbReference type="SMART" id="SM00543"/>
    </source>
</evidence>
<dbReference type="GO" id="GO:0003729">
    <property type="term" value="F:mRNA binding"/>
    <property type="evidence" value="ECO:0007669"/>
    <property type="project" value="TreeGrafter"/>
</dbReference>
<dbReference type="GO" id="GO:0003743">
    <property type="term" value="F:translation initiation factor activity"/>
    <property type="evidence" value="ECO:0007669"/>
    <property type="project" value="TreeGrafter"/>
</dbReference>
<dbReference type="SUPFAM" id="SSF48371">
    <property type="entry name" value="ARM repeat"/>
    <property type="match status" value="2"/>
</dbReference>